<gene>
    <name evidence="3" type="ORF">NCTC12195_02893</name>
    <name evidence="2" type="ORF">SGA02_11640</name>
</gene>
<evidence type="ECO:0000256" key="1">
    <source>
        <dbReference type="SAM" id="Phobius"/>
    </source>
</evidence>
<dbReference type="OrthoDB" id="2414071at2"/>
<proteinExistence type="predicted"/>
<evidence type="ECO:0000313" key="5">
    <source>
        <dbReference type="Proteomes" id="UP000321057"/>
    </source>
</evidence>
<keyword evidence="1" id="KW-0812">Transmembrane</keyword>
<dbReference type="Proteomes" id="UP000321057">
    <property type="component" value="Unassembled WGS sequence"/>
</dbReference>
<reference evidence="3 4" key="1">
    <citation type="submission" date="2018-06" db="EMBL/GenBank/DDBJ databases">
        <authorList>
            <consortium name="Pathogen Informatics"/>
            <person name="Doyle S."/>
        </authorList>
    </citation>
    <scope>NUCLEOTIDE SEQUENCE [LARGE SCALE GENOMIC DNA]</scope>
    <source>
        <strain evidence="3 4">NCTC12195</strain>
    </source>
</reference>
<evidence type="ECO:0000313" key="2">
    <source>
        <dbReference type="EMBL" id="GEQ05336.1"/>
    </source>
</evidence>
<evidence type="ECO:0000313" key="4">
    <source>
        <dbReference type="Proteomes" id="UP000255277"/>
    </source>
</evidence>
<organism evidence="3 4">
    <name type="scientific">Staphylococcus gallinarum</name>
    <dbReference type="NCBI Taxonomy" id="1293"/>
    <lineage>
        <taxon>Bacteria</taxon>
        <taxon>Bacillati</taxon>
        <taxon>Bacillota</taxon>
        <taxon>Bacilli</taxon>
        <taxon>Bacillales</taxon>
        <taxon>Staphylococcaceae</taxon>
        <taxon>Staphylococcus</taxon>
    </lineage>
</organism>
<protein>
    <submittedName>
        <fullName evidence="3">Uncharacterized protein</fullName>
    </submittedName>
</protein>
<feature type="transmembrane region" description="Helical" evidence="1">
    <location>
        <begin position="59"/>
        <end position="84"/>
    </location>
</feature>
<dbReference type="RefSeq" id="WP_042738490.1">
    <property type="nucleotide sequence ID" value="NZ_BKAX01000003.1"/>
</dbReference>
<sequence>MGIILIIGLLLPMIYVMQLTKNKQQITWKKTSVAIILAVIGNLIVTLIYQIIQQSGVNIWLALGSSIIVAIVWALLLCGSYAAYQILSNSINK</sequence>
<dbReference type="EMBL" id="UHDK01000001">
    <property type="protein sequence ID" value="SUM33432.1"/>
    <property type="molecule type" value="Genomic_DNA"/>
</dbReference>
<feature type="transmembrane region" description="Helical" evidence="1">
    <location>
        <begin position="32"/>
        <end position="52"/>
    </location>
</feature>
<name>A0A0D0SR79_STAGA</name>
<reference evidence="2 5" key="2">
    <citation type="submission" date="2019-07" db="EMBL/GenBank/DDBJ databases">
        <title>Whole genome shotgun sequence of Staphylococcus gallinarum NBRC 109767.</title>
        <authorList>
            <person name="Hosoyama A."/>
            <person name="Uohara A."/>
            <person name="Ohji S."/>
            <person name="Ichikawa N."/>
        </authorList>
    </citation>
    <scope>NUCLEOTIDE SEQUENCE [LARGE SCALE GENOMIC DNA]</scope>
    <source>
        <strain evidence="2 5">NBRC 109767</strain>
    </source>
</reference>
<keyword evidence="1" id="KW-1133">Transmembrane helix</keyword>
<evidence type="ECO:0000313" key="3">
    <source>
        <dbReference type="EMBL" id="SUM33432.1"/>
    </source>
</evidence>
<keyword evidence="5" id="KW-1185">Reference proteome</keyword>
<dbReference type="EMBL" id="BKAX01000003">
    <property type="protein sequence ID" value="GEQ05336.1"/>
    <property type="molecule type" value="Genomic_DNA"/>
</dbReference>
<accession>A0A0D0SR79</accession>
<dbReference type="AlphaFoldDB" id="A0A0D0SR79"/>
<dbReference type="Proteomes" id="UP000255277">
    <property type="component" value="Unassembled WGS sequence"/>
</dbReference>
<keyword evidence="1" id="KW-0472">Membrane</keyword>